<dbReference type="InParanoid" id="A9V5Y7"/>
<dbReference type="InterPro" id="IPR003347">
    <property type="entry name" value="JmjC_dom"/>
</dbReference>
<dbReference type="Pfam" id="PF16403">
    <property type="entry name" value="Bact_surface_Ig-like"/>
    <property type="match status" value="1"/>
</dbReference>
<dbReference type="PRINTS" id="PR00109">
    <property type="entry name" value="TYRKINASE"/>
</dbReference>
<feature type="domain" description="JmjC" evidence="15">
    <location>
        <begin position="125"/>
        <end position="332"/>
    </location>
</feature>
<dbReference type="EC" id="2.7.10.1" evidence="2"/>
<feature type="transmembrane region" description="Helical" evidence="11">
    <location>
        <begin position="1401"/>
        <end position="1424"/>
    </location>
</feature>
<evidence type="ECO:0000313" key="17">
    <source>
        <dbReference type="Proteomes" id="UP000001357"/>
    </source>
</evidence>
<dbReference type="InterPro" id="IPR003410">
    <property type="entry name" value="HYR_dom"/>
</dbReference>
<dbReference type="SUPFAM" id="SSF51197">
    <property type="entry name" value="Clavaminate synthase-like"/>
    <property type="match status" value="1"/>
</dbReference>
<feature type="repeat" description="TNFR-Cys" evidence="9">
    <location>
        <begin position="416"/>
        <end position="457"/>
    </location>
</feature>
<dbReference type="Pfam" id="PF07714">
    <property type="entry name" value="PK_Tyr_Ser-Thr"/>
    <property type="match status" value="1"/>
</dbReference>
<dbReference type="Proteomes" id="UP000001357">
    <property type="component" value="Unassembled WGS sequence"/>
</dbReference>
<dbReference type="InterPro" id="IPR008266">
    <property type="entry name" value="Tyr_kinase_AS"/>
</dbReference>
<dbReference type="CDD" id="cd00192">
    <property type="entry name" value="PTKc"/>
    <property type="match status" value="1"/>
</dbReference>
<keyword evidence="8" id="KW-0675">Receptor</keyword>
<keyword evidence="12" id="KW-0732">Signal</keyword>
<dbReference type="SMART" id="SM00219">
    <property type="entry name" value="TyrKc"/>
    <property type="match status" value="1"/>
</dbReference>
<dbReference type="SUPFAM" id="SSF57586">
    <property type="entry name" value="TNF receptor-like"/>
    <property type="match status" value="1"/>
</dbReference>
<keyword evidence="17" id="KW-1185">Reference proteome</keyword>
<keyword evidence="4" id="KW-0677">Repeat</keyword>
<sequence>MIRSVRARVVATSLWLLAAMAHAAPIDTTASTTPNKANPISMVDPVLQIDTVVVSTLPEYADWPLLHKQLDQTMDQLLETGVVSLRDSTGKVVVLDSIDGAIEGTTVDNLLTAGYSLVIKPEQEPSLTSSMHAFTVSNDISQQIQAHLGVVMSEHFYISPPGQRALSPHTDGGDVFVHQWAGSKLWTLCVPTAPDCLDCTFADLALRAELAKSAFQGLSSFPCGQALWIKRARSRCLISKTLEYISWRWTVNHTFTLAWLSPPEGCTSYTDEQLAGMECRTLDLQENELLYVPRGVVHFARANTTGLSAHATYQVVPPSSTWIDMVVDECSLTATMRACNELKNQLLQADLGFRWLNFRFKDVHVAPVLPNKLITSEYSLHSTRLAELVVRPASNDESVTRTCGKGTFHNTVRCLSCGSGTYQDSASHLSTSCKTKSRCPAGTYDANGGSSSSNTNCLACPAGSYQDATNHLETSCKTKTNTCPVGHYASNGGSTTSDRICAVCPDACDLSHGAYQDQTGQTSCDGCGVDVTPPELTLAPNAIVRFEALTNTFVYPTVTATDTSGERIVVTHTNNVQPDEVGTYDVTYSGEDSAKNKGVLVVQVIIFAARKPVIVLLGPVVMTLEVHTRFNDPMGYVIDEGEPNNLNNTLASNTSALDIDTLGTYYVVYSMHTPDSQGLTASPVRRTVHVVDTTPPGVNVTVEAGSTWSEPGFSIRDNYDTMAIGDVTVEPVALNLKVPNGTVLTVDYMATDRSGNAVSITRYVLVLDRLAPTITLLNATRLTAEAGDLYFEFDAVAEDQLDDDVDLSITYPDGVTVGGELQPPSLPFDYSIVYTARDDVGNTAHATRNLTVVDTKAPSLEAITSEVHLEAGAAYSINASWYSVHDNYKATPTISTNVSALPRTHVMTPYRANVQITATDSQGNRNATSLRVLLVDTTAPMLTLITSNVTSGTDFHISDLVTAYDSNDGVLDSVVDMNTHGTNVLDLPSTPTCPVDRIRSAASNAYQQARAERIRSTNTQVVGDAPAGSTYTVDFIVTDAAGNSDSLRGVVLTLRDDTAPVIATSGTPTGQIEYTRAANQLELPLTASDNLDGDISSWVCLSVARYAPRTAEGTPNVLRTGLLEPVSHNFNDFAEMGRPWGASGGRPLLLLDEPVGTLYVVNASVMDGAGNTATRTFRYLIVDTTPPVLTLTYPGSYHVPYDTTFIDPGFTVFDESDDLSEHVLVLNADRVNPRFPGTYLVQYRTNDRYGNPAEAARTVIVDNFILPADDDIVTITYAASIILAPAARAFEEQLRGALGYPYIFVVGRHAGADTTKDRFNTLPGSASSSSSRRRSLQAATNTSFELCMRSTTTLAWVPAEALAGMIRAWNNSDVTVAVDTNDDVDTVDSETRQGTSASNSLTTIVIGGAAGGVILLLLILVFILHRRKQNRVTVPATSEDLYAFFDVRDADIWEVERRFVRLGEKLGNGAFGQVFRAWFCNRHSGEERSCAAKALKPGAPFRARQDFLSEMTVMKEIGAHPNIIGIFGHCLRDEPHILLVELAELGNLRDYLRKCRTSQSKPQLLGSRQLADFCLQIASGMSFLERKNVIHRDLAARNVLLSQSLACKICDFGLARSIENEDYETTATKLPVKWMAPESLGYRIYTSKSDVWSFGVTMWEIFSLGGTPYVKHRNVDILSLLADGYRLPKPRQAPGQADAIARMCWMHEADNRPTFLELVDLLTAFIRKKNFSLAEPEVDSDGLYEAIGDPTEDSEGSGIRAIMSGTEGMGAGIYESQINGDEIYDNEFDGHMMTEGPSFENMAFSTDSAQASIGFGFFPAASVGERCQPSVFDRNANEEEALQHSETTIYDLAIDDLEI</sequence>
<dbReference type="Gene3D" id="2.60.120.650">
    <property type="entry name" value="Cupin"/>
    <property type="match status" value="2"/>
</dbReference>
<dbReference type="InterPro" id="IPR013783">
    <property type="entry name" value="Ig-like_fold"/>
</dbReference>
<dbReference type="Pfam" id="PF08007">
    <property type="entry name" value="JmjC_2"/>
    <property type="match status" value="1"/>
</dbReference>
<dbReference type="GO" id="GO:0001784">
    <property type="term" value="F:phosphotyrosine residue binding"/>
    <property type="evidence" value="ECO:0000318"/>
    <property type="project" value="GO_Central"/>
</dbReference>
<dbReference type="STRING" id="81824.A9V5Y7"/>
<dbReference type="InterPro" id="IPR001368">
    <property type="entry name" value="TNFR/NGFR_Cys_rich_reg"/>
</dbReference>
<gene>
    <name evidence="16" type="primary">MbRTK2</name>
    <name evidence="16" type="ORF">MONBRDRAFT_38147</name>
</gene>
<feature type="domain" description="TNFR-Cys" evidence="14">
    <location>
        <begin position="416"/>
        <end position="457"/>
    </location>
</feature>
<evidence type="ECO:0000256" key="1">
    <source>
        <dbReference type="ARBA" id="ARBA00004370"/>
    </source>
</evidence>
<feature type="chain" id="PRO_5002742716" description="receptor protein-tyrosine kinase" evidence="12">
    <location>
        <begin position="24"/>
        <end position="1859"/>
    </location>
</feature>
<dbReference type="InterPro" id="IPR000719">
    <property type="entry name" value="Prot_kinase_dom"/>
</dbReference>
<keyword evidence="10" id="KW-0067">ATP-binding</keyword>
<dbReference type="CDD" id="cd00185">
    <property type="entry name" value="TNFRSF"/>
    <property type="match status" value="1"/>
</dbReference>
<keyword evidence="5 11" id="KW-1133">Transmembrane helix</keyword>
<evidence type="ECO:0000313" key="16">
    <source>
        <dbReference type="EMBL" id="EDQ87130.1"/>
    </source>
</evidence>
<protein>
    <recommendedName>
        <fullName evidence="2">receptor protein-tyrosine kinase</fullName>
        <ecNumber evidence="2">2.7.10.1</ecNumber>
    </recommendedName>
</protein>
<evidence type="ECO:0000259" key="13">
    <source>
        <dbReference type="PROSITE" id="PS50011"/>
    </source>
</evidence>
<evidence type="ECO:0000256" key="5">
    <source>
        <dbReference type="ARBA" id="ARBA00022989"/>
    </source>
</evidence>
<dbReference type="Gene3D" id="2.60.40.10">
    <property type="entry name" value="Immunoglobulins"/>
    <property type="match status" value="5"/>
</dbReference>
<name>A9V5Y7_MONBE</name>
<dbReference type="Gene3D" id="1.10.510.10">
    <property type="entry name" value="Transferase(Phosphotransferase) domain 1"/>
    <property type="match status" value="1"/>
</dbReference>
<evidence type="ECO:0000256" key="12">
    <source>
        <dbReference type="SAM" id="SignalP"/>
    </source>
</evidence>
<evidence type="ECO:0000256" key="11">
    <source>
        <dbReference type="SAM" id="Phobius"/>
    </source>
</evidence>
<dbReference type="Gene3D" id="2.10.50.10">
    <property type="entry name" value="Tumor Necrosis Factor Receptor, subunit A, domain 2"/>
    <property type="match status" value="1"/>
</dbReference>
<organism evidence="16 17">
    <name type="scientific">Monosiga brevicollis</name>
    <name type="common">Choanoflagellate</name>
    <dbReference type="NCBI Taxonomy" id="81824"/>
    <lineage>
        <taxon>Eukaryota</taxon>
        <taxon>Choanoflagellata</taxon>
        <taxon>Craspedida</taxon>
        <taxon>Salpingoecidae</taxon>
        <taxon>Monosiga</taxon>
    </lineage>
</organism>
<dbReference type="PROSITE" id="PS00107">
    <property type="entry name" value="PROTEIN_KINASE_ATP"/>
    <property type="match status" value="1"/>
</dbReference>
<evidence type="ECO:0000256" key="2">
    <source>
        <dbReference type="ARBA" id="ARBA00011902"/>
    </source>
</evidence>
<dbReference type="InterPro" id="IPR032179">
    <property type="entry name" value="Cry22Aa_Ig-like"/>
</dbReference>
<keyword evidence="6" id="KW-0727">SH2 domain</keyword>
<dbReference type="SMART" id="SM01411">
    <property type="entry name" value="Ephrin_rec_like"/>
    <property type="match status" value="2"/>
</dbReference>
<dbReference type="KEGG" id="mbr:MONBRDRAFT_38147"/>
<feature type="binding site" evidence="10">
    <location>
        <position position="1493"/>
    </location>
    <ligand>
        <name>ATP</name>
        <dbReference type="ChEBI" id="CHEBI:30616"/>
    </ligand>
</feature>
<evidence type="ECO:0000259" key="15">
    <source>
        <dbReference type="PROSITE" id="PS51184"/>
    </source>
</evidence>
<dbReference type="InterPro" id="IPR051846">
    <property type="entry name" value="SH2_domain_adapters"/>
</dbReference>
<dbReference type="PROSITE" id="PS51184">
    <property type="entry name" value="JMJC"/>
    <property type="match status" value="1"/>
</dbReference>
<dbReference type="FunFam" id="1.10.510.10:FF:001223">
    <property type="entry name" value="Predicted protein"/>
    <property type="match status" value="1"/>
</dbReference>
<dbReference type="GO" id="GO:0016020">
    <property type="term" value="C:membrane"/>
    <property type="evidence" value="ECO:0007669"/>
    <property type="project" value="UniProtKB-SubCell"/>
</dbReference>
<evidence type="ECO:0000256" key="10">
    <source>
        <dbReference type="PROSITE-ProRule" id="PRU10141"/>
    </source>
</evidence>
<keyword evidence="7 11" id="KW-0472">Membrane</keyword>
<dbReference type="FunFam" id="2.60.40.10:FF:003406">
    <property type="match status" value="1"/>
</dbReference>
<dbReference type="FunFam" id="3.30.200.20:FF:000869">
    <property type="entry name" value="Predicted protein"/>
    <property type="match status" value="1"/>
</dbReference>
<feature type="domain" description="Protein kinase" evidence="13">
    <location>
        <begin position="1460"/>
        <end position="1726"/>
    </location>
</feature>
<dbReference type="SUPFAM" id="SSF56112">
    <property type="entry name" value="Protein kinase-like (PK-like)"/>
    <property type="match status" value="1"/>
</dbReference>
<dbReference type="eggNOG" id="KOG0200">
    <property type="taxonomic scope" value="Eukaryota"/>
</dbReference>
<dbReference type="GeneID" id="5893322"/>
<evidence type="ECO:0000256" key="4">
    <source>
        <dbReference type="ARBA" id="ARBA00022737"/>
    </source>
</evidence>
<comment type="caution">
    <text evidence="9">Lacks conserved residue(s) required for the propagation of feature annotation.</text>
</comment>
<evidence type="ECO:0000256" key="6">
    <source>
        <dbReference type="ARBA" id="ARBA00022999"/>
    </source>
</evidence>
<keyword evidence="3 11" id="KW-0812">Transmembrane</keyword>
<evidence type="ECO:0000256" key="7">
    <source>
        <dbReference type="ARBA" id="ARBA00023136"/>
    </source>
</evidence>
<keyword evidence="9" id="KW-1015">Disulfide bond</keyword>
<dbReference type="RefSeq" id="XP_001748073.1">
    <property type="nucleotide sequence ID" value="XM_001748021.1"/>
</dbReference>
<feature type="signal peptide" evidence="12">
    <location>
        <begin position="1"/>
        <end position="23"/>
    </location>
</feature>
<dbReference type="EMBL" id="CH991561">
    <property type="protein sequence ID" value="EDQ87130.1"/>
    <property type="molecule type" value="Genomic_DNA"/>
</dbReference>
<evidence type="ECO:0000256" key="8">
    <source>
        <dbReference type="ARBA" id="ARBA00023170"/>
    </source>
</evidence>
<dbReference type="FunFam" id="2.60.120.650:FF:000088">
    <property type="entry name" value="Predicted protein"/>
    <property type="match status" value="1"/>
</dbReference>
<dbReference type="GO" id="GO:0005524">
    <property type="term" value="F:ATP binding"/>
    <property type="evidence" value="ECO:0007669"/>
    <property type="project" value="UniProtKB-UniRule"/>
</dbReference>
<evidence type="ECO:0000259" key="14">
    <source>
        <dbReference type="PROSITE" id="PS50050"/>
    </source>
</evidence>
<dbReference type="PANTHER" id="PTHR15127">
    <property type="entry name" value="HEAVYWEIGHT, ISOFORM A"/>
    <property type="match status" value="1"/>
</dbReference>
<dbReference type="InterPro" id="IPR001245">
    <property type="entry name" value="Ser-Thr/Tyr_kinase_cat_dom"/>
</dbReference>
<dbReference type="Pfam" id="PF02494">
    <property type="entry name" value="HYR"/>
    <property type="match status" value="1"/>
</dbReference>
<dbReference type="Gene3D" id="3.30.200.20">
    <property type="entry name" value="Phosphorylase Kinase, domain 1"/>
    <property type="match status" value="1"/>
</dbReference>
<dbReference type="PROSITE" id="PS50050">
    <property type="entry name" value="TNFR_NGFR_2"/>
    <property type="match status" value="1"/>
</dbReference>
<accession>A9V5Y7</accession>
<dbReference type="PROSITE" id="PS00109">
    <property type="entry name" value="PROTEIN_KINASE_TYR"/>
    <property type="match status" value="1"/>
</dbReference>
<dbReference type="PANTHER" id="PTHR15127:SF32">
    <property type="entry name" value="HEAVYWEIGHT, ISOFORM A"/>
    <property type="match status" value="1"/>
</dbReference>
<comment type="subcellular location">
    <subcellularLocation>
        <location evidence="1">Membrane</location>
    </subcellularLocation>
</comment>
<dbReference type="GO" id="GO:0004714">
    <property type="term" value="F:transmembrane receptor protein tyrosine kinase activity"/>
    <property type="evidence" value="ECO:0007669"/>
    <property type="project" value="UniProtKB-EC"/>
</dbReference>
<dbReference type="InterPro" id="IPR020635">
    <property type="entry name" value="Tyr_kinase_cat_dom"/>
</dbReference>
<dbReference type="PROSITE" id="PS50011">
    <property type="entry name" value="PROTEIN_KINASE_DOM"/>
    <property type="match status" value="1"/>
</dbReference>
<dbReference type="InterPro" id="IPR017441">
    <property type="entry name" value="Protein_kinase_ATP_BS"/>
</dbReference>
<feature type="disulfide bond" evidence="9">
    <location>
        <begin position="439"/>
        <end position="457"/>
    </location>
</feature>
<evidence type="ECO:0000256" key="9">
    <source>
        <dbReference type="PROSITE-ProRule" id="PRU00206"/>
    </source>
</evidence>
<proteinExistence type="predicted"/>
<keyword evidence="10" id="KW-0547">Nucleotide-binding</keyword>
<evidence type="ECO:0000256" key="3">
    <source>
        <dbReference type="ARBA" id="ARBA00022692"/>
    </source>
</evidence>
<reference evidence="16 17" key="1">
    <citation type="journal article" date="2008" name="Nature">
        <title>The genome of the choanoflagellate Monosiga brevicollis and the origin of metazoans.</title>
        <authorList>
            <consortium name="JGI Sequencing"/>
            <person name="King N."/>
            <person name="Westbrook M.J."/>
            <person name="Young S.L."/>
            <person name="Kuo A."/>
            <person name="Abedin M."/>
            <person name="Chapman J."/>
            <person name="Fairclough S."/>
            <person name="Hellsten U."/>
            <person name="Isogai Y."/>
            <person name="Letunic I."/>
            <person name="Marr M."/>
            <person name="Pincus D."/>
            <person name="Putnam N."/>
            <person name="Rokas A."/>
            <person name="Wright K.J."/>
            <person name="Zuzow R."/>
            <person name="Dirks W."/>
            <person name="Good M."/>
            <person name="Goodstein D."/>
            <person name="Lemons D."/>
            <person name="Li W."/>
            <person name="Lyons J.B."/>
            <person name="Morris A."/>
            <person name="Nichols S."/>
            <person name="Richter D.J."/>
            <person name="Salamov A."/>
            <person name="Bork P."/>
            <person name="Lim W.A."/>
            <person name="Manning G."/>
            <person name="Miller W.T."/>
            <person name="McGinnis W."/>
            <person name="Shapiro H."/>
            <person name="Tjian R."/>
            <person name="Grigoriev I.V."/>
            <person name="Rokhsar D."/>
        </authorList>
    </citation>
    <scope>NUCLEOTIDE SEQUENCE [LARGE SCALE GENOMIC DNA]</scope>
    <source>
        <strain evidence="17">MX1 / ATCC 50154</strain>
    </source>
</reference>
<dbReference type="SMART" id="SM00208">
    <property type="entry name" value="TNFR"/>
    <property type="match status" value="2"/>
</dbReference>
<dbReference type="InterPro" id="IPR011009">
    <property type="entry name" value="Kinase-like_dom_sf"/>
</dbReference>